<sequence length="62" mass="6374">MTAGLAVTNPEIISAFTSAVPLQRLGAREDLKTIVGYLLSDAAAYTTGSDILVTGGLHSGHM</sequence>
<dbReference type="GeneID" id="25275412"/>
<proteinExistence type="predicted"/>
<dbReference type="InterPro" id="IPR036291">
    <property type="entry name" value="NAD(P)-bd_dom_sf"/>
</dbReference>
<dbReference type="Gene3D" id="3.40.50.720">
    <property type="entry name" value="NAD(P)-binding Rossmann-like Domain"/>
    <property type="match status" value="1"/>
</dbReference>
<dbReference type="InterPro" id="IPR002347">
    <property type="entry name" value="SDR_fam"/>
</dbReference>
<gene>
    <name evidence="1" type="ORF">A1O9_00461</name>
</gene>
<comment type="caution">
    <text evidence="1">The sequence shown here is derived from an EMBL/GenBank/DDBJ whole genome shotgun (WGS) entry which is preliminary data.</text>
</comment>
<dbReference type="Pfam" id="PF13561">
    <property type="entry name" value="adh_short_C2"/>
    <property type="match status" value="1"/>
</dbReference>
<dbReference type="EMBL" id="AMGV01000001">
    <property type="protein sequence ID" value="KEF62488.1"/>
    <property type="molecule type" value="Genomic_DNA"/>
</dbReference>
<dbReference type="RefSeq" id="XP_013265078.1">
    <property type="nucleotide sequence ID" value="XM_013409624.1"/>
</dbReference>
<protein>
    <recommendedName>
        <fullName evidence="3">3-oxoacyl-[acyl-carrier protein] reductase</fullName>
    </recommendedName>
</protein>
<evidence type="ECO:0000313" key="1">
    <source>
        <dbReference type="EMBL" id="KEF62488.1"/>
    </source>
</evidence>
<dbReference type="HOGENOM" id="CLU_2904191_0_0_1"/>
<reference evidence="1 2" key="1">
    <citation type="submission" date="2013-03" db="EMBL/GenBank/DDBJ databases">
        <title>The Genome Sequence of Exophiala aquamarina CBS 119918.</title>
        <authorList>
            <consortium name="The Broad Institute Genomics Platform"/>
            <person name="Cuomo C."/>
            <person name="de Hoog S."/>
            <person name="Gorbushina A."/>
            <person name="Walker B."/>
            <person name="Young S.K."/>
            <person name="Zeng Q."/>
            <person name="Gargeya S."/>
            <person name="Fitzgerald M."/>
            <person name="Haas B."/>
            <person name="Abouelleil A."/>
            <person name="Allen A.W."/>
            <person name="Alvarado L."/>
            <person name="Arachchi H.M."/>
            <person name="Berlin A.M."/>
            <person name="Chapman S.B."/>
            <person name="Gainer-Dewar J."/>
            <person name="Goldberg J."/>
            <person name="Griggs A."/>
            <person name="Gujja S."/>
            <person name="Hansen M."/>
            <person name="Howarth C."/>
            <person name="Imamovic A."/>
            <person name="Ireland A."/>
            <person name="Larimer J."/>
            <person name="McCowan C."/>
            <person name="Murphy C."/>
            <person name="Pearson M."/>
            <person name="Poon T.W."/>
            <person name="Priest M."/>
            <person name="Roberts A."/>
            <person name="Saif S."/>
            <person name="Shea T."/>
            <person name="Sisk P."/>
            <person name="Sykes S."/>
            <person name="Wortman J."/>
            <person name="Nusbaum C."/>
            <person name="Birren B."/>
        </authorList>
    </citation>
    <scope>NUCLEOTIDE SEQUENCE [LARGE SCALE GENOMIC DNA]</scope>
    <source>
        <strain evidence="1 2">CBS 119918</strain>
    </source>
</reference>
<organism evidence="1 2">
    <name type="scientific">Exophiala aquamarina CBS 119918</name>
    <dbReference type="NCBI Taxonomy" id="1182545"/>
    <lineage>
        <taxon>Eukaryota</taxon>
        <taxon>Fungi</taxon>
        <taxon>Dikarya</taxon>
        <taxon>Ascomycota</taxon>
        <taxon>Pezizomycotina</taxon>
        <taxon>Eurotiomycetes</taxon>
        <taxon>Chaetothyriomycetidae</taxon>
        <taxon>Chaetothyriales</taxon>
        <taxon>Herpotrichiellaceae</taxon>
        <taxon>Exophiala</taxon>
    </lineage>
</organism>
<dbReference type="SUPFAM" id="SSF51735">
    <property type="entry name" value="NAD(P)-binding Rossmann-fold domains"/>
    <property type="match status" value="1"/>
</dbReference>
<name>A0A072PT20_9EURO</name>
<evidence type="ECO:0000313" key="2">
    <source>
        <dbReference type="Proteomes" id="UP000027920"/>
    </source>
</evidence>
<evidence type="ECO:0008006" key="3">
    <source>
        <dbReference type="Google" id="ProtNLM"/>
    </source>
</evidence>
<dbReference type="STRING" id="1182545.A0A072PT20"/>
<keyword evidence="2" id="KW-1185">Reference proteome</keyword>
<dbReference type="Proteomes" id="UP000027920">
    <property type="component" value="Unassembled WGS sequence"/>
</dbReference>
<dbReference type="VEuPathDB" id="FungiDB:A1O9_00461"/>
<accession>A0A072PT20</accession>
<dbReference type="AlphaFoldDB" id="A0A072PT20"/>